<dbReference type="EMBL" id="VNIM01000029">
    <property type="protein sequence ID" value="TVV74701.1"/>
    <property type="molecule type" value="Genomic_DNA"/>
</dbReference>
<gene>
    <name evidence="3" type="ORF">FOY91_09040</name>
</gene>
<comment type="caution">
    <text evidence="3">The sequence shown here is derived from an EMBL/GenBank/DDBJ whole genome shotgun (WGS) entry which is preliminary data.</text>
</comment>
<dbReference type="Gene3D" id="1.10.443.10">
    <property type="entry name" value="Intergrase catalytic core"/>
    <property type="match status" value="1"/>
</dbReference>
<dbReference type="GO" id="GO:0015074">
    <property type="term" value="P:DNA integration"/>
    <property type="evidence" value="ECO:0007669"/>
    <property type="project" value="InterPro"/>
</dbReference>
<name>A0A558R5N9_9SPHN</name>
<dbReference type="AlphaFoldDB" id="A0A558R5N9"/>
<keyword evidence="1" id="KW-0233">DNA recombination</keyword>
<dbReference type="InterPro" id="IPR013762">
    <property type="entry name" value="Integrase-like_cat_sf"/>
</dbReference>
<sequence>MSHSVKRTNSKNEQFRLVVPADLREVVGKTAWTESLGTTDPVVAAKKRGTLIAHYKALILKLRESNGRQAEVEAVTLLVGSFTRLATLRGSMDAAVAQQLNLLANFVCDSWRGSEEAGQPQWWGDWIVHEPATVIEVVPSIDAEPERDLFRLRAEILEGRGIADGLVYQELATILLRRRVFRPIWFAVSYMCSIEPRLNLDGDAVYDVVAEAYLRQLAEHRFAKWPSNIHAALAPPSQAVTWEPSVPESLRVQSKTAKPTQHQGLLAMPLSEACRYWQEQRRPGASAIAEAKRSVARFVALFGDMAVGDITRDQVIEFRNLVSDIPPQTELAQILAAGRTLRLVIDAAREARRVWEQGGRLGPAPDRLAPGSVKKDVGAISSILGKVQSDIGQGVNVAANIEIAGYSKTRKGQKRPRLPFTSAMMQTLFDSPLFTGCLGKGDAARAKPGPHIYQDELYWCLLFGVVGGPRLGEIGQIALSDIHECDLRRTYGGDVEGRCTYVHITGTGEDQHVKNEASERYVVIHQRLIELGFDAYVARRRTAGNVRLFDLEPDRGGNFVKELSRRLNRYLDRVVTDDPRYVFHSTRHEFTDRADLSQMPTRVANSIKGHANATEGEKYGLVSILHQYFHLANLKVGFIDWPRLIAAAQGSAG</sequence>
<dbReference type="OrthoDB" id="9784724at2"/>
<dbReference type="InterPro" id="IPR011010">
    <property type="entry name" value="DNA_brk_join_enz"/>
</dbReference>
<evidence type="ECO:0000256" key="1">
    <source>
        <dbReference type="ARBA" id="ARBA00023172"/>
    </source>
</evidence>
<dbReference type="SUPFAM" id="SSF56349">
    <property type="entry name" value="DNA breaking-rejoining enzymes"/>
    <property type="match status" value="1"/>
</dbReference>
<dbReference type="Pfam" id="PF20172">
    <property type="entry name" value="DUF6538"/>
    <property type="match status" value="1"/>
</dbReference>
<accession>A0A558R5N9</accession>
<organism evidence="3 4">
    <name type="scientific">Alterirhizorhabdus solaris</name>
    <dbReference type="NCBI Taxonomy" id="2529389"/>
    <lineage>
        <taxon>Bacteria</taxon>
        <taxon>Pseudomonadati</taxon>
        <taxon>Pseudomonadota</taxon>
        <taxon>Alphaproteobacteria</taxon>
        <taxon>Sphingomonadales</taxon>
        <taxon>Rhizorhabdaceae</taxon>
        <taxon>Alterirhizorhabdus</taxon>
    </lineage>
</organism>
<keyword evidence="4" id="KW-1185">Reference proteome</keyword>
<dbReference type="RefSeq" id="WP_145150304.1">
    <property type="nucleotide sequence ID" value="NZ_VNIM01000029.1"/>
</dbReference>
<dbReference type="Proteomes" id="UP000318681">
    <property type="component" value="Unassembled WGS sequence"/>
</dbReference>
<dbReference type="InterPro" id="IPR046668">
    <property type="entry name" value="DUF6538"/>
</dbReference>
<reference evidence="3 4" key="1">
    <citation type="submission" date="2019-07" db="EMBL/GenBank/DDBJ databases">
        <title>Sphingomonas solaris sp. nov., isolated from a solar panel from Boston, Massachusetts.</title>
        <authorList>
            <person name="Tanner K."/>
            <person name="Pascual J."/>
            <person name="Mancuso C."/>
            <person name="Pereto J."/>
            <person name="Khalil A."/>
            <person name="Vilanova C."/>
        </authorList>
    </citation>
    <scope>NUCLEOTIDE SEQUENCE [LARGE SCALE GENOMIC DNA]</scope>
    <source>
        <strain evidence="3 4">R4DWN</strain>
    </source>
</reference>
<feature type="domain" description="DUF6538" evidence="2">
    <location>
        <begin position="15"/>
        <end position="63"/>
    </location>
</feature>
<evidence type="ECO:0000313" key="4">
    <source>
        <dbReference type="Proteomes" id="UP000318681"/>
    </source>
</evidence>
<evidence type="ECO:0000259" key="2">
    <source>
        <dbReference type="Pfam" id="PF20172"/>
    </source>
</evidence>
<dbReference type="GO" id="GO:0003677">
    <property type="term" value="F:DNA binding"/>
    <property type="evidence" value="ECO:0007669"/>
    <property type="project" value="InterPro"/>
</dbReference>
<proteinExistence type="predicted"/>
<evidence type="ECO:0000313" key="3">
    <source>
        <dbReference type="EMBL" id="TVV74701.1"/>
    </source>
</evidence>
<protein>
    <recommendedName>
        <fullName evidence="2">DUF6538 domain-containing protein</fullName>
    </recommendedName>
</protein>
<dbReference type="GO" id="GO:0006310">
    <property type="term" value="P:DNA recombination"/>
    <property type="evidence" value="ECO:0007669"/>
    <property type="project" value="UniProtKB-KW"/>
</dbReference>